<dbReference type="AlphaFoldDB" id="A0A409YID7"/>
<protein>
    <submittedName>
        <fullName evidence="1">Uncharacterized protein</fullName>
    </submittedName>
</protein>
<accession>A0A409YID7</accession>
<sequence length="573" mass="65466">MSCLLFSSDDGDVKPTLYRPFEACQRHASTLNSCQNCSKIIKLQDKIAETKQVLEDMLKRHHEMTTHANDVHDPFASLLPPEVTARIFQYYVFDSDFADSRPEWRKAPLRLGAVCQHWRQIAWTTPALWSQTSFYVQGHSKPDYHHFARDWLARSGELPLSISISAVYGPRSWEVRSQTEAIIRSLIDILNLHSRRWHTLEIGLDVLMSQRLGGNLHPAPALQELRISMPVYPVQLTGDQGAGLDLTSANPKHISLYLHFPLQILKIGWNSLVKADLQGYCIDEYLDFLRRTPALIHVRFTDIRPHPIGLSQPVVHQNLQNMSIFQGISNDGIWWSRLLQGMTLPALERMTYNAFYGSVPILAIRSMVHRSGCALQELTLRNVIATEDNLTELLKVTPALRILELEWSRESAWSPYRLLRHLSRTSIFDPSHSGLFLPELQDFRLNYQETAYLEEVADLFGPFIVPPGMRRRPLQNIKVIFDAEHRNFNPELVPFEGDYMDWELVLRFLAVIQAGCSVVIRCIDGEEVDEHTVGVIDLLEESVKQLDIPLSVNLNLGYSTVAQRPPSDKLLPS</sequence>
<evidence type="ECO:0000313" key="2">
    <source>
        <dbReference type="Proteomes" id="UP000284706"/>
    </source>
</evidence>
<organism evidence="1 2">
    <name type="scientific">Gymnopilus dilepis</name>
    <dbReference type="NCBI Taxonomy" id="231916"/>
    <lineage>
        <taxon>Eukaryota</taxon>
        <taxon>Fungi</taxon>
        <taxon>Dikarya</taxon>
        <taxon>Basidiomycota</taxon>
        <taxon>Agaricomycotina</taxon>
        <taxon>Agaricomycetes</taxon>
        <taxon>Agaricomycetidae</taxon>
        <taxon>Agaricales</taxon>
        <taxon>Agaricineae</taxon>
        <taxon>Hymenogastraceae</taxon>
        <taxon>Gymnopilus</taxon>
    </lineage>
</organism>
<dbReference type="InParanoid" id="A0A409YID7"/>
<evidence type="ECO:0000313" key="1">
    <source>
        <dbReference type="EMBL" id="PPR02750.1"/>
    </source>
</evidence>
<dbReference type="Gene3D" id="1.20.1280.50">
    <property type="match status" value="1"/>
</dbReference>
<dbReference type="Proteomes" id="UP000284706">
    <property type="component" value="Unassembled WGS sequence"/>
</dbReference>
<keyword evidence="2" id="KW-1185">Reference proteome</keyword>
<dbReference type="STRING" id="231916.A0A409YID7"/>
<comment type="caution">
    <text evidence="1">The sequence shown here is derived from an EMBL/GenBank/DDBJ whole genome shotgun (WGS) entry which is preliminary data.</text>
</comment>
<proteinExistence type="predicted"/>
<dbReference type="OrthoDB" id="2269034at2759"/>
<dbReference type="EMBL" id="NHYE01000825">
    <property type="protein sequence ID" value="PPR02750.1"/>
    <property type="molecule type" value="Genomic_DNA"/>
</dbReference>
<name>A0A409YID7_9AGAR</name>
<reference evidence="1 2" key="1">
    <citation type="journal article" date="2018" name="Evol. Lett.">
        <title>Horizontal gene cluster transfer increased hallucinogenic mushroom diversity.</title>
        <authorList>
            <person name="Reynolds H.T."/>
            <person name="Vijayakumar V."/>
            <person name="Gluck-Thaler E."/>
            <person name="Korotkin H.B."/>
            <person name="Matheny P.B."/>
            <person name="Slot J.C."/>
        </authorList>
    </citation>
    <scope>NUCLEOTIDE SEQUENCE [LARGE SCALE GENOMIC DNA]</scope>
    <source>
        <strain evidence="1 2">SRW20</strain>
    </source>
</reference>
<gene>
    <name evidence="1" type="ORF">CVT26_009461</name>
</gene>